<reference evidence="1 2" key="10">
    <citation type="journal article" date="1994" name="Nucleic Acids Res.">
        <title>Identification of genes encoding zinc finger proteins, non-histone chromosomal HMG protein homologue, and a putative GTP phosphohydrolase in the genome of Chilo iridescent virus.</title>
        <authorList>
            <person name="Schnitzler P."/>
            <person name="Hug M."/>
            <person name="Handermann M."/>
            <person name="Janssen W."/>
            <person name="Koonin E.V."/>
            <person name="Delius H."/>
            <person name="Darai C."/>
        </authorList>
    </citation>
    <scope>NUCLEOTIDE SEQUENCE [LARGE SCALE GENOMIC DNA]</scope>
</reference>
<dbReference type="KEGG" id="vg:1733372"/>
<reference evidence="1 2" key="2">
    <citation type="journal article" date="1986" name="Med. Microbiol. Immunol.">
        <title>Insect iridescent virus type 6 induced toxic degenerative hepatitis in mice.</title>
        <authorList>
            <person name="Lorbacher de Ruiz H."/>
            <person name="Gelderblom H."/>
            <person name="Hofmann W."/>
            <person name="Darai G."/>
        </authorList>
    </citation>
    <scope>NUCLEOTIDE SEQUENCE [LARGE SCALE GENOMIC DNA]</scope>
</reference>
<sequence length="50" mass="6175">MASKKEYNAWNSIRNSSRIWFWSKTNWEFSYRRCRRFPSGKRMYGLGNGY</sequence>
<reference evidence="1 2" key="11">
    <citation type="journal article" date="1994" name="Virus Genes">
        <title>Chilo iridescent virus encodes a putative helicase belonging to a distinct family within the "DEAD/H" superfamily: implications for the evolution of large DNA viruses.</title>
        <authorList>
            <person name="Sonntag K.C."/>
            <person name="Schnitzler P."/>
            <person name="Koonin E.V."/>
            <person name="Darai G."/>
        </authorList>
    </citation>
    <scope>NUCLEOTIDE SEQUENCE [LARGE SCALE GENOMIC DNA]</scope>
</reference>
<dbReference type="Proteomes" id="UP000001359">
    <property type="component" value="Segment"/>
</dbReference>
<reference evidence="1 2" key="8">
    <citation type="journal article" date="1994" name="Intervirology">
        <title>Identification of the primary structure and the coding capacity of the genome of insect iridescent virus type 6 between the genome coordinates 0.310 and 0.347 (7990 bp).</title>
        <authorList>
            <person name="Sonntag K.C."/>
            <person name="Schnitzler P."/>
            <person name="Janssen W."/>
            <person name="Darai G."/>
        </authorList>
    </citation>
    <scope>NUCLEOTIDE SEQUENCE [LARGE SCALE GENOMIC DNA]</scope>
</reference>
<name>Q91FV6_IIV6</name>
<dbReference type="RefSeq" id="NP_149678.1">
    <property type="nucleotide sequence ID" value="NC_003038.1"/>
</dbReference>
<reference evidence="1 2" key="6">
    <citation type="journal article" date="1992" name="Virus Genes">
        <title>Characterization of the third origin of DNA replication of the genome of insect iridescent virus type 6.</title>
        <authorList>
            <person name="Sonntag K.C."/>
            <person name="Darai G."/>
        </authorList>
    </citation>
    <scope>NUCLEOTIDE SEQUENCE [LARGE SCALE GENOMIC DNA]</scope>
</reference>
<reference evidence="1 2" key="1">
    <citation type="journal article" date="1984" name="J. Virol.">
        <title>DNA analysis of insect iridescent virus 6: evidence for circular permutation and terminal redundancy.</title>
        <authorList>
            <person name="Delius H."/>
            <person name="Darai G."/>
            <person name="Fluegel R.M."/>
        </authorList>
    </citation>
    <scope>NUCLEOTIDE SEQUENCE [LARGE SCALE GENOMIC DNA]</scope>
</reference>
<reference evidence="1 2" key="7">
    <citation type="journal article" date="1993" name="J. Gen. Virol.">
        <title>Identification of the gene encoding the major capsid protein of insect iridescent virus type 6 by polymerase chain reaction.</title>
        <authorList>
            <person name="Stohwasser R."/>
            <person name="Raab K."/>
            <person name="Schnitzler P."/>
            <person name="Janssen W."/>
            <person name="Darai G."/>
        </authorList>
    </citation>
    <scope>NUCLEOTIDE SEQUENCE [LARGE SCALE GENOMIC DNA]</scope>
</reference>
<accession>Q91FV6</accession>
<dbReference type="GeneID" id="1733372"/>
<organismHost>
    <name type="scientific">Acheta domesticus</name>
    <name type="common">House cricket</name>
    <dbReference type="NCBI Taxonomy" id="6997"/>
</organismHost>
<evidence type="ECO:0000313" key="2">
    <source>
        <dbReference type="Proteomes" id="UP000001359"/>
    </source>
</evidence>
<reference evidence="1 2" key="4">
    <citation type="journal article" date="1988" name="Virology">
        <title>Identification and characterization of the repetitive DNA element in the genome of insect iridescent virus type 6.</title>
        <authorList>
            <person name="Fischer M."/>
            <person name="Schnitzler P."/>
            <person name="Delius H."/>
            <person name="Darai G."/>
        </authorList>
    </citation>
    <scope>NUCLEOTIDE SEQUENCE [LARGE SCALE GENOMIC DNA]</scope>
</reference>
<organism evidence="1 2">
    <name type="scientific">Invertebrate iridescent virus 6</name>
    <name type="common">IIV-6</name>
    <name type="synonym">Chilo iridescent virus</name>
    <dbReference type="NCBI Taxonomy" id="176652"/>
    <lineage>
        <taxon>Viruses</taxon>
        <taxon>Varidnaviria</taxon>
        <taxon>Bamfordvirae</taxon>
        <taxon>Nucleocytoviricota</taxon>
        <taxon>Megaviricetes</taxon>
        <taxon>Pimascovirales</taxon>
        <taxon>Pimascovirales incertae sedis</taxon>
        <taxon>Iridoviridae</taxon>
        <taxon>Betairidovirinae</taxon>
        <taxon>Iridovirus</taxon>
        <taxon>Iridovirus chilo1</taxon>
    </lineage>
</organism>
<reference evidence="1 2" key="3">
    <citation type="journal article" date="1987" name="Virology">
        <title>Molecular cloning and physical mapping of the genome of insect iridescent virus type 6: further evidence for circular permutation of the viral genome.</title>
        <authorList>
            <person name="Schnitzler P."/>
            <person name="Soltau J.B."/>
            <person name="Fischer M."/>
            <person name="Reisner H."/>
            <person name="Scholz J."/>
            <person name="Delius H."/>
            <person name="Darai G."/>
        </authorList>
    </citation>
    <scope>NUCLEOTIDE SEQUENCE [LARGE SCALE GENOMIC DNA]</scope>
</reference>
<organismHost>
    <name type="scientific">Gryllus bimaculatus</name>
    <name type="common">Two-spotted cricket</name>
    <dbReference type="NCBI Taxonomy" id="6999"/>
</organismHost>
<reference evidence="1 2" key="15">
    <citation type="journal article" date="2001" name="Virology">
        <title>Analysis of the first complete DNA sequence of an invertebrate iridovirus: coding strategy of the genome of Chilo iridescent virus.</title>
        <authorList>
            <person name="Jakob N.J."/>
            <person name="Muller K."/>
            <person name="Bahr U."/>
            <person name="Darai G."/>
        </authorList>
    </citation>
    <scope>NUCLEOTIDE SEQUENCE [LARGE SCALE GENOMIC DNA]</scope>
</reference>
<organismHost>
    <name type="scientific">Spodoptera frugiperda</name>
    <name type="common">Fall armyworm</name>
    <dbReference type="NCBI Taxonomy" id="7108"/>
</organismHost>
<reference evidence="1 2" key="9">
    <citation type="journal article" date="1994" name="J. Gen. Virol.">
        <title>Insect iridescent virus type 6 encodes a polypeptide related to the largest subunit of eukaryotic RNA polymerase II.</title>
        <authorList>
            <person name="Schnitzler P."/>
            <person name="Sonntag K.C."/>
            <person name="Muller M."/>
            <person name="Janssen W."/>
            <person name="Bugert J.J."/>
            <person name="Koonin E.V."/>
            <person name="Darai G."/>
        </authorList>
    </citation>
    <scope>NUCLEOTIDE SEQUENCE [LARGE SCALE GENOMIC DNA]</scope>
</reference>
<dbReference type="EMBL" id="AF303741">
    <property type="protein sequence ID" value="AAK82077.1"/>
    <property type="molecule type" value="Genomic_DNA"/>
</dbReference>
<protein>
    <submittedName>
        <fullName evidence="1">215R</fullName>
    </submittedName>
</protein>
<reference evidence="1 2" key="5">
    <citation type="journal article" date="1992" name="Virus Genes">
        <title>Identification and mapping of origins of DNA replication within the DNA sequences of the genome of insect iridescent virus type 6.</title>
        <authorList>
            <person name="Handermann M."/>
            <person name="Schnitzler P."/>
            <person name="Rosen-Wolff A."/>
            <person name="Raab K."/>
            <person name="Sonntag K.C."/>
            <person name="Darai G."/>
        </authorList>
    </citation>
    <scope>NUCLEOTIDE SEQUENCE [LARGE SCALE GENOMIC DNA]</scope>
</reference>
<reference evidence="1 2" key="14">
    <citation type="journal article" date="1999" name="Virus Genes">
        <title>Identification of a gene cluster within the genome of Chilo iridescent virus encoding enzymes involved in viral DNA replication and processing.</title>
        <authorList>
            <person name="Muller K."/>
            <person name="Tidona C.A."/>
            <person name="Darai G."/>
        </authorList>
    </citation>
    <scope>NUCLEOTIDE SEQUENCE [LARGE SCALE GENOMIC DNA]</scope>
</reference>
<organismHost>
    <name type="scientific">Chilo suppressalis</name>
    <name type="common">Asiatic rice borer moth</name>
    <dbReference type="NCBI Taxonomy" id="168631"/>
</organismHost>
<reference evidence="1 2" key="12">
    <citation type="journal article" date="1997" name="Virus Genes">
        <title>The DNA sequence of Chilo iridescent virus between the genome coordinates 0.101 and 0.391; similarities in coding strategy between insect and vertebrate iridoviruses.</title>
        <authorList>
            <person name="Bahr U."/>
            <person name="Tidona C.A."/>
            <person name="Darai G."/>
        </authorList>
    </citation>
    <scope>NUCLEOTIDE SEQUENCE [LARGE SCALE GENOMIC DNA]</scope>
</reference>
<proteinExistence type="predicted"/>
<evidence type="ECO:0000313" key="1">
    <source>
        <dbReference type="EMBL" id="AAK82077.1"/>
    </source>
</evidence>
<organismHost>
    <name type="scientific">Gryllus campestris</name>
    <dbReference type="NCBI Taxonomy" id="58607"/>
</organismHost>
<reference evidence="1 2" key="13">
    <citation type="journal article" date="1998" name="Virus Genes">
        <title>Identification of a thymidylate synthase gene within the genome of Chilo iridescent virus.</title>
        <authorList>
            <person name="Muller K."/>
            <person name="Tidona C.A."/>
            <person name="Bahr U."/>
            <person name="Darai G."/>
        </authorList>
    </citation>
    <scope>NUCLEOTIDE SEQUENCE [LARGE SCALE GENOMIC DNA]</scope>
</reference>
<keyword evidence="2" id="KW-1185">Reference proteome</keyword>